<proteinExistence type="predicted"/>
<dbReference type="Proteomes" id="UP001281410">
    <property type="component" value="Unassembled WGS sequence"/>
</dbReference>
<evidence type="ECO:0000313" key="1">
    <source>
        <dbReference type="EMBL" id="KAK3206002.1"/>
    </source>
</evidence>
<dbReference type="GO" id="GO:0005544">
    <property type="term" value="F:calcium-dependent phospholipid binding"/>
    <property type="evidence" value="ECO:0007669"/>
    <property type="project" value="InterPro"/>
</dbReference>
<dbReference type="InterPro" id="IPR037104">
    <property type="entry name" value="Annexin_sf"/>
</dbReference>
<keyword evidence="2" id="KW-1185">Reference proteome</keyword>
<sequence length="99" mass="11484">MEIACTRSSNQLLQVRQAYHARFRWHVQKRSVYATESENRMGEEVDLLVKVSEHFPAKINNTLSTAAIKQIKEKLTEVQLALFCTTCFRKLLVFKSLVI</sequence>
<dbReference type="SUPFAM" id="SSF47874">
    <property type="entry name" value="Annexin"/>
    <property type="match status" value="1"/>
</dbReference>
<reference evidence="1" key="1">
    <citation type="journal article" date="2023" name="Plant J.">
        <title>Genome sequences and population genomics provide insights into the demographic history, inbreeding, and mutation load of two 'living fossil' tree species of Dipteronia.</title>
        <authorList>
            <person name="Feng Y."/>
            <person name="Comes H.P."/>
            <person name="Chen J."/>
            <person name="Zhu S."/>
            <person name="Lu R."/>
            <person name="Zhang X."/>
            <person name="Li P."/>
            <person name="Qiu J."/>
            <person name="Olsen K.M."/>
            <person name="Qiu Y."/>
        </authorList>
    </citation>
    <scope>NUCLEOTIDE SEQUENCE</scope>
    <source>
        <strain evidence="1">NBL</strain>
    </source>
</reference>
<evidence type="ECO:0000313" key="2">
    <source>
        <dbReference type="Proteomes" id="UP001281410"/>
    </source>
</evidence>
<gene>
    <name evidence="1" type="ORF">Dsin_020048</name>
</gene>
<organism evidence="1 2">
    <name type="scientific">Dipteronia sinensis</name>
    <dbReference type="NCBI Taxonomy" id="43782"/>
    <lineage>
        <taxon>Eukaryota</taxon>
        <taxon>Viridiplantae</taxon>
        <taxon>Streptophyta</taxon>
        <taxon>Embryophyta</taxon>
        <taxon>Tracheophyta</taxon>
        <taxon>Spermatophyta</taxon>
        <taxon>Magnoliopsida</taxon>
        <taxon>eudicotyledons</taxon>
        <taxon>Gunneridae</taxon>
        <taxon>Pentapetalae</taxon>
        <taxon>rosids</taxon>
        <taxon>malvids</taxon>
        <taxon>Sapindales</taxon>
        <taxon>Sapindaceae</taxon>
        <taxon>Hippocastanoideae</taxon>
        <taxon>Acereae</taxon>
        <taxon>Dipteronia</taxon>
    </lineage>
</organism>
<name>A0AAE0A8W2_9ROSI</name>
<protein>
    <submittedName>
        <fullName evidence="1">Uncharacterized protein</fullName>
    </submittedName>
</protein>
<comment type="caution">
    <text evidence="1">The sequence shown here is derived from an EMBL/GenBank/DDBJ whole genome shotgun (WGS) entry which is preliminary data.</text>
</comment>
<dbReference type="GO" id="GO:0005509">
    <property type="term" value="F:calcium ion binding"/>
    <property type="evidence" value="ECO:0007669"/>
    <property type="project" value="InterPro"/>
</dbReference>
<dbReference type="AlphaFoldDB" id="A0AAE0A8W2"/>
<dbReference type="EMBL" id="JANJYJ010000006">
    <property type="protein sequence ID" value="KAK3206002.1"/>
    <property type="molecule type" value="Genomic_DNA"/>
</dbReference>
<accession>A0AAE0A8W2</accession>